<evidence type="ECO:0000259" key="4">
    <source>
        <dbReference type="PROSITE" id="PS51471"/>
    </source>
</evidence>
<dbReference type="PANTHER" id="PTHR47991">
    <property type="entry name" value="OXOGLUTARATE/IRON-DEPENDENT DIOXYGENASE"/>
    <property type="match status" value="1"/>
</dbReference>
<dbReference type="InterPro" id="IPR027443">
    <property type="entry name" value="IPNS-like_sf"/>
</dbReference>
<dbReference type="InterPro" id="IPR044861">
    <property type="entry name" value="IPNS-like_FE2OG_OXY"/>
</dbReference>
<comment type="caution">
    <text evidence="5">The sequence shown here is derived from an EMBL/GenBank/DDBJ whole genome shotgun (WGS) entry which is preliminary data.</text>
</comment>
<keyword evidence="3" id="KW-0560">Oxidoreductase</keyword>
<evidence type="ECO:0000313" key="6">
    <source>
        <dbReference type="Proteomes" id="UP001054252"/>
    </source>
</evidence>
<protein>
    <recommendedName>
        <fullName evidence="4">Fe2OG dioxygenase domain-containing protein</fullName>
    </recommendedName>
</protein>
<dbReference type="Gene3D" id="2.60.120.330">
    <property type="entry name" value="B-lactam Antibiotic, Isopenicillin N Synthase, Chain"/>
    <property type="match status" value="1"/>
</dbReference>
<keyword evidence="2 3" id="KW-0408">Iron</keyword>
<organism evidence="5 6">
    <name type="scientific">Rubroshorea leprosula</name>
    <dbReference type="NCBI Taxonomy" id="152421"/>
    <lineage>
        <taxon>Eukaryota</taxon>
        <taxon>Viridiplantae</taxon>
        <taxon>Streptophyta</taxon>
        <taxon>Embryophyta</taxon>
        <taxon>Tracheophyta</taxon>
        <taxon>Spermatophyta</taxon>
        <taxon>Magnoliopsida</taxon>
        <taxon>eudicotyledons</taxon>
        <taxon>Gunneridae</taxon>
        <taxon>Pentapetalae</taxon>
        <taxon>rosids</taxon>
        <taxon>malvids</taxon>
        <taxon>Malvales</taxon>
        <taxon>Dipterocarpaceae</taxon>
        <taxon>Rubroshorea</taxon>
    </lineage>
</organism>
<reference evidence="5 6" key="1">
    <citation type="journal article" date="2021" name="Commun. Biol.">
        <title>The genome of Shorea leprosula (Dipterocarpaceae) highlights the ecological relevance of drought in aseasonal tropical rainforests.</title>
        <authorList>
            <person name="Ng K.K.S."/>
            <person name="Kobayashi M.J."/>
            <person name="Fawcett J.A."/>
            <person name="Hatakeyama M."/>
            <person name="Paape T."/>
            <person name="Ng C.H."/>
            <person name="Ang C.C."/>
            <person name="Tnah L.H."/>
            <person name="Lee C.T."/>
            <person name="Nishiyama T."/>
            <person name="Sese J."/>
            <person name="O'Brien M.J."/>
            <person name="Copetti D."/>
            <person name="Mohd Noor M.I."/>
            <person name="Ong R.C."/>
            <person name="Putra M."/>
            <person name="Sireger I.Z."/>
            <person name="Indrioko S."/>
            <person name="Kosugi Y."/>
            <person name="Izuno A."/>
            <person name="Isagi Y."/>
            <person name="Lee S.L."/>
            <person name="Shimizu K.K."/>
        </authorList>
    </citation>
    <scope>NUCLEOTIDE SEQUENCE [LARGE SCALE GENOMIC DNA]</scope>
    <source>
        <strain evidence="5">214</strain>
    </source>
</reference>
<dbReference type="InterPro" id="IPR005123">
    <property type="entry name" value="Oxoglu/Fe-dep_dioxygenase_dom"/>
</dbReference>
<dbReference type="PROSITE" id="PS51471">
    <property type="entry name" value="FE2OG_OXY"/>
    <property type="match status" value="1"/>
</dbReference>
<proteinExistence type="inferred from homology"/>
<gene>
    <name evidence="5" type="ORF">SLEP1_g16410</name>
</gene>
<name>A0AAV5IYD6_9ROSI</name>
<keyword evidence="6" id="KW-1185">Reference proteome</keyword>
<dbReference type="Proteomes" id="UP001054252">
    <property type="component" value="Unassembled WGS sequence"/>
</dbReference>
<evidence type="ECO:0000313" key="5">
    <source>
        <dbReference type="EMBL" id="GKV04218.1"/>
    </source>
</evidence>
<sequence length="231" mass="26064">MEAKAMNLGNSLFVPCVQELAKESLATILPRYIRSDQQQPVVSDTGLVLEIPLTNMQSLLSDGSMEAETEEALELYSLKLKNLAMAIFKKMEKALDMETREMEEFFGKNKVIGLTPHSDSTVLIIRLQVNEVEGIQIKRDDTWVPVKPLPIAFIINVGDIIEHRAIVNSEIERLSIATFNNAKYDGEIGPARSLISKEKPPLFKRVSTEEYFKGMFASKLNEKSYLDTLRL</sequence>
<accession>A0AAV5IYD6</accession>
<dbReference type="EMBL" id="BPVZ01000021">
    <property type="protein sequence ID" value="GKV04218.1"/>
    <property type="molecule type" value="Genomic_DNA"/>
</dbReference>
<keyword evidence="1 3" id="KW-0479">Metal-binding</keyword>
<evidence type="ECO:0000256" key="2">
    <source>
        <dbReference type="ARBA" id="ARBA00023004"/>
    </source>
</evidence>
<evidence type="ECO:0000256" key="1">
    <source>
        <dbReference type="ARBA" id="ARBA00022723"/>
    </source>
</evidence>
<feature type="domain" description="Fe2OG dioxygenase" evidence="4">
    <location>
        <begin position="93"/>
        <end position="182"/>
    </location>
</feature>
<dbReference type="Pfam" id="PF03171">
    <property type="entry name" value="2OG-FeII_Oxy"/>
    <property type="match status" value="1"/>
</dbReference>
<dbReference type="AlphaFoldDB" id="A0AAV5IYD6"/>
<dbReference type="InterPro" id="IPR050295">
    <property type="entry name" value="Plant_2OG-oxidoreductases"/>
</dbReference>
<dbReference type="SUPFAM" id="SSF51197">
    <property type="entry name" value="Clavaminate synthase-like"/>
    <property type="match status" value="1"/>
</dbReference>
<dbReference type="GO" id="GO:0016491">
    <property type="term" value="F:oxidoreductase activity"/>
    <property type="evidence" value="ECO:0007669"/>
    <property type="project" value="UniProtKB-KW"/>
</dbReference>
<dbReference type="GO" id="GO:0046872">
    <property type="term" value="F:metal ion binding"/>
    <property type="evidence" value="ECO:0007669"/>
    <property type="project" value="UniProtKB-KW"/>
</dbReference>
<evidence type="ECO:0000256" key="3">
    <source>
        <dbReference type="RuleBase" id="RU003682"/>
    </source>
</evidence>
<comment type="similarity">
    <text evidence="3">Belongs to the iron/ascorbate-dependent oxidoreductase family.</text>
</comment>